<name>A0A2T7CMK9_9POAL</name>
<feature type="chain" id="PRO_5015704742" description="Secreted protein" evidence="1">
    <location>
        <begin position="17"/>
        <end position="63"/>
    </location>
</feature>
<evidence type="ECO:0000313" key="2">
    <source>
        <dbReference type="EMBL" id="PUZ44552.1"/>
    </source>
</evidence>
<dbReference type="AlphaFoldDB" id="A0A2T7CMK9"/>
<organism evidence="2 3">
    <name type="scientific">Panicum hallii var. hallii</name>
    <dbReference type="NCBI Taxonomy" id="1504633"/>
    <lineage>
        <taxon>Eukaryota</taxon>
        <taxon>Viridiplantae</taxon>
        <taxon>Streptophyta</taxon>
        <taxon>Embryophyta</taxon>
        <taxon>Tracheophyta</taxon>
        <taxon>Spermatophyta</taxon>
        <taxon>Magnoliopsida</taxon>
        <taxon>Liliopsida</taxon>
        <taxon>Poales</taxon>
        <taxon>Poaceae</taxon>
        <taxon>PACMAD clade</taxon>
        <taxon>Panicoideae</taxon>
        <taxon>Panicodae</taxon>
        <taxon>Paniceae</taxon>
        <taxon>Panicinae</taxon>
        <taxon>Panicum</taxon>
        <taxon>Panicum sect. Panicum</taxon>
    </lineage>
</organism>
<keyword evidence="3" id="KW-1185">Reference proteome</keyword>
<protein>
    <recommendedName>
        <fullName evidence="4">Secreted protein</fullName>
    </recommendedName>
</protein>
<accession>A0A2T7CMK9</accession>
<reference evidence="2 3" key="1">
    <citation type="submission" date="2018-04" db="EMBL/GenBank/DDBJ databases">
        <title>WGS assembly of Panicum hallii var. hallii HAL2.</title>
        <authorList>
            <person name="Lovell J."/>
            <person name="Jenkins J."/>
            <person name="Lowry D."/>
            <person name="Mamidi S."/>
            <person name="Sreedasyam A."/>
            <person name="Weng X."/>
            <person name="Barry K."/>
            <person name="Bonette J."/>
            <person name="Campitelli B."/>
            <person name="Daum C."/>
            <person name="Gordon S."/>
            <person name="Gould B."/>
            <person name="Lipzen A."/>
            <person name="MacQueen A."/>
            <person name="Palacio-Mejia J."/>
            <person name="Plott C."/>
            <person name="Shakirov E."/>
            <person name="Shu S."/>
            <person name="Yoshinaga Y."/>
            <person name="Zane M."/>
            <person name="Rokhsar D."/>
            <person name="Grimwood J."/>
            <person name="Schmutz J."/>
            <person name="Juenger T."/>
        </authorList>
    </citation>
    <scope>NUCLEOTIDE SEQUENCE [LARGE SCALE GENOMIC DNA]</scope>
    <source>
        <strain evidence="3">cv. HAL2</strain>
    </source>
</reference>
<dbReference type="Proteomes" id="UP000244336">
    <property type="component" value="Chromosome 8"/>
</dbReference>
<feature type="signal peptide" evidence="1">
    <location>
        <begin position="1"/>
        <end position="16"/>
    </location>
</feature>
<dbReference type="EMBL" id="CM009756">
    <property type="protein sequence ID" value="PUZ44552.1"/>
    <property type="molecule type" value="Genomic_DNA"/>
</dbReference>
<evidence type="ECO:0000313" key="3">
    <source>
        <dbReference type="Proteomes" id="UP000244336"/>
    </source>
</evidence>
<keyword evidence="1" id="KW-0732">Signal</keyword>
<evidence type="ECO:0000256" key="1">
    <source>
        <dbReference type="SAM" id="SignalP"/>
    </source>
</evidence>
<evidence type="ECO:0008006" key="4">
    <source>
        <dbReference type="Google" id="ProtNLM"/>
    </source>
</evidence>
<dbReference type="Gramene" id="PUZ44552">
    <property type="protein sequence ID" value="PUZ44552"/>
    <property type="gene ID" value="GQ55_8G112400"/>
</dbReference>
<proteinExistence type="predicted"/>
<gene>
    <name evidence="2" type="ORF">GQ55_8G112400</name>
</gene>
<sequence length="63" mass="6828">MMFWVILCLHANRQECAQVKYWQVATAWSSSGTTRSGRWLGGRVGGLRRLAAVMAESASAAAA</sequence>